<accession>A0A6C0CST8</accession>
<sequence>MKSYQLPLKKDAKVMFVCHGRTHPRKAPIKLTKKHWDNGFYVDIRQETEPDITIPIHTLPKDTYPDHFDAIVIIYCTLDAYMNPKKGELYKRFFQNVAHWLKPGGYLVSTGLPIWAIELLSLYTFPFKISRYEIMYRNLLHARFKDPQKYAVLKEKLLKENHPEKLKVLQTVENIKTYQQGETYLEIPPEKELQTMVQFGEMIKDITDGQLVLQESISDIDLYIFKK</sequence>
<reference evidence="1" key="1">
    <citation type="journal article" date="2020" name="Nature">
        <title>Giant virus diversity and host interactions through global metagenomics.</title>
        <authorList>
            <person name="Schulz F."/>
            <person name="Roux S."/>
            <person name="Paez-Espino D."/>
            <person name="Jungbluth S."/>
            <person name="Walsh D.A."/>
            <person name="Denef V.J."/>
            <person name="McMahon K.D."/>
            <person name="Konstantinidis K.T."/>
            <person name="Eloe-Fadrosh E.A."/>
            <person name="Kyrpides N.C."/>
            <person name="Woyke T."/>
        </authorList>
    </citation>
    <scope>NUCLEOTIDE SEQUENCE</scope>
    <source>
        <strain evidence="1">GVMAG-M-3300021962-46</strain>
    </source>
</reference>
<name>A0A6C0CST8_9ZZZZ</name>
<evidence type="ECO:0000313" key="1">
    <source>
        <dbReference type="EMBL" id="QHT07212.1"/>
    </source>
</evidence>
<dbReference type="Gene3D" id="3.40.50.150">
    <property type="entry name" value="Vaccinia Virus protein VP39"/>
    <property type="match status" value="1"/>
</dbReference>
<proteinExistence type="predicted"/>
<organism evidence="1">
    <name type="scientific">viral metagenome</name>
    <dbReference type="NCBI Taxonomy" id="1070528"/>
    <lineage>
        <taxon>unclassified sequences</taxon>
        <taxon>metagenomes</taxon>
        <taxon>organismal metagenomes</taxon>
    </lineage>
</organism>
<dbReference type="InterPro" id="IPR029063">
    <property type="entry name" value="SAM-dependent_MTases_sf"/>
</dbReference>
<dbReference type="SUPFAM" id="SSF53335">
    <property type="entry name" value="S-adenosyl-L-methionine-dependent methyltransferases"/>
    <property type="match status" value="1"/>
</dbReference>
<dbReference type="EMBL" id="MN739480">
    <property type="protein sequence ID" value="QHT07212.1"/>
    <property type="molecule type" value="Genomic_DNA"/>
</dbReference>
<dbReference type="AlphaFoldDB" id="A0A6C0CST8"/>
<protein>
    <recommendedName>
        <fullName evidence="2">Methyltransferase</fullName>
    </recommendedName>
</protein>
<evidence type="ECO:0008006" key="2">
    <source>
        <dbReference type="Google" id="ProtNLM"/>
    </source>
</evidence>